<dbReference type="InterPro" id="IPR006638">
    <property type="entry name" value="Elp3/MiaA/NifB-like_rSAM"/>
</dbReference>
<dbReference type="SUPFAM" id="SSF102114">
    <property type="entry name" value="Radical SAM enzymes"/>
    <property type="match status" value="1"/>
</dbReference>
<dbReference type="SMART" id="SM00729">
    <property type="entry name" value="Elp3"/>
    <property type="match status" value="1"/>
</dbReference>
<dbReference type="Pfam" id="PF04055">
    <property type="entry name" value="Radical_SAM"/>
    <property type="match status" value="1"/>
</dbReference>
<evidence type="ECO:0000259" key="6">
    <source>
        <dbReference type="PROSITE" id="PS51918"/>
    </source>
</evidence>
<evidence type="ECO:0000313" key="7">
    <source>
        <dbReference type="EMBL" id="MDQ0466224.1"/>
    </source>
</evidence>
<evidence type="ECO:0000256" key="5">
    <source>
        <dbReference type="ARBA" id="ARBA00023014"/>
    </source>
</evidence>
<dbReference type="Proteomes" id="UP001228905">
    <property type="component" value="Unassembled WGS sequence"/>
</dbReference>
<dbReference type="InterPro" id="IPR013785">
    <property type="entry name" value="Aldolase_TIM"/>
</dbReference>
<dbReference type="EMBL" id="JAUSVS010000010">
    <property type="protein sequence ID" value="MDQ0466224.1"/>
    <property type="molecule type" value="Genomic_DNA"/>
</dbReference>
<reference evidence="7 8" key="1">
    <citation type="submission" date="2023-07" db="EMBL/GenBank/DDBJ databases">
        <title>Genomic Encyclopedia of Type Strains, Phase IV (KMG-IV): sequencing the most valuable type-strain genomes for metagenomic binning, comparative biology and taxonomic classification.</title>
        <authorList>
            <person name="Goeker M."/>
        </authorList>
    </citation>
    <scope>NUCLEOTIDE SEQUENCE [LARGE SCALE GENOMIC DNA]</scope>
    <source>
        <strain evidence="7 8">DSM 18695</strain>
    </source>
</reference>
<dbReference type="Gene3D" id="3.20.20.70">
    <property type="entry name" value="Aldolase class I"/>
    <property type="match status" value="1"/>
</dbReference>
<evidence type="ECO:0000256" key="2">
    <source>
        <dbReference type="ARBA" id="ARBA00022691"/>
    </source>
</evidence>
<name>A0ABU0IW30_9CAUL</name>
<dbReference type="CDD" id="cd01335">
    <property type="entry name" value="Radical_SAM"/>
    <property type="match status" value="1"/>
</dbReference>
<comment type="cofactor">
    <cofactor evidence="1">
        <name>[4Fe-4S] cluster</name>
        <dbReference type="ChEBI" id="CHEBI:49883"/>
    </cofactor>
</comment>
<accession>A0ABU0IW30</accession>
<dbReference type="InterPro" id="IPR058240">
    <property type="entry name" value="rSAM_sf"/>
</dbReference>
<keyword evidence="2" id="KW-0949">S-adenosyl-L-methionine</keyword>
<evidence type="ECO:0000256" key="4">
    <source>
        <dbReference type="ARBA" id="ARBA00023004"/>
    </source>
</evidence>
<dbReference type="RefSeq" id="WP_307352166.1">
    <property type="nucleotide sequence ID" value="NZ_JAUSVS010000010.1"/>
</dbReference>
<keyword evidence="4" id="KW-0408">Iron</keyword>
<evidence type="ECO:0000313" key="8">
    <source>
        <dbReference type="Proteomes" id="UP001228905"/>
    </source>
</evidence>
<keyword evidence="8" id="KW-1185">Reference proteome</keyword>
<dbReference type="SFLD" id="SFLDG01386">
    <property type="entry name" value="main_SPASM_domain-containing"/>
    <property type="match status" value="1"/>
</dbReference>
<dbReference type="PANTHER" id="PTHR43273:SF8">
    <property type="entry name" value="RADICAL SAM DOMAIN PROTEIN"/>
    <property type="match status" value="1"/>
</dbReference>
<dbReference type="PROSITE" id="PS51918">
    <property type="entry name" value="RADICAL_SAM"/>
    <property type="match status" value="1"/>
</dbReference>
<keyword evidence="3" id="KW-0479">Metal-binding</keyword>
<evidence type="ECO:0000256" key="3">
    <source>
        <dbReference type="ARBA" id="ARBA00022723"/>
    </source>
</evidence>
<dbReference type="InterPro" id="IPR007197">
    <property type="entry name" value="rSAM"/>
</dbReference>
<dbReference type="SFLD" id="SFLDS00029">
    <property type="entry name" value="Radical_SAM"/>
    <property type="match status" value="1"/>
</dbReference>
<gene>
    <name evidence="7" type="ORF">QO010_004017</name>
</gene>
<proteinExistence type="predicted"/>
<sequence>MGATHNITAPDENVVLDGRYQQIEVILKVAERCNLACSYCYYFFGGDESYKDRPPLMSLDTIVSTARFLRDGMLDLNIPTVKVVFHGGEPLLLKPSVFDAMCEAIREEFGTVANPRFHVQTNALLINDRWLEVLSKHQVNVCVSIDGEKALHDAYRYDRKGRPTFDKTIEKIRLLKERASEHPCLKPSVLMVLRAGYDYRDIFKFLVDDLGVSSVGVLLPDSSHEDGIPDGRPAEEYGDALWDLFEEWSRRPAVRFREGEKALAPFSKMIPGPFTGRVRNPVIIVQSDGFLSIDDSYIPAKSWRQSMPTTSVSDTTLRDWLSQPIFRNIEGAFASLPDGCRGCTWANMCGGGDLENRYSSERGLNNPSIYCNGLQTYYERVVRYLARNQYPLDDIMSVLDAEYVGLR</sequence>
<evidence type="ECO:0000256" key="1">
    <source>
        <dbReference type="ARBA" id="ARBA00001966"/>
    </source>
</evidence>
<organism evidence="7 8">
    <name type="scientific">Caulobacter ginsengisoli</name>
    <dbReference type="NCBI Taxonomy" id="400775"/>
    <lineage>
        <taxon>Bacteria</taxon>
        <taxon>Pseudomonadati</taxon>
        <taxon>Pseudomonadota</taxon>
        <taxon>Alphaproteobacteria</taxon>
        <taxon>Caulobacterales</taxon>
        <taxon>Caulobacteraceae</taxon>
        <taxon>Caulobacter</taxon>
    </lineage>
</organism>
<dbReference type="SFLD" id="SFLDG01384">
    <property type="entry name" value="thioether_bond_formation_requi"/>
    <property type="match status" value="1"/>
</dbReference>
<dbReference type="SFLD" id="SFLDG01067">
    <property type="entry name" value="SPASM/twitch_domain_containing"/>
    <property type="match status" value="1"/>
</dbReference>
<dbReference type="SFLD" id="SFLDG01072">
    <property type="entry name" value="dehydrogenase_like"/>
    <property type="match status" value="1"/>
</dbReference>
<feature type="domain" description="Radical SAM core" evidence="6">
    <location>
        <begin position="19"/>
        <end position="255"/>
    </location>
</feature>
<keyword evidence="5" id="KW-0411">Iron-sulfur</keyword>
<dbReference type="InterPro" id="IPR023867">
    <property type="entry name" value="Sulphatase_maturase_rSAM"/>
</dbReference>
<comment type="caution">
    <text evidence="7">The sequence shown here is derived from an EMBL/GenBank/DDBJ whole genome shotgun (WGS) entry which is preliminary data.</text>
</comment>
<protein>
    <recommendedName>
        <fullName evidence="6">Radical SAM core domain-containing protein</fullName>
    </recommendedName>
</protein>
<dbReference type="PANTHER" id="PTHR43273">
    <property type="entry name" value="ANAEROBIC SULFATASE-MATURATING ENZYME HOMOLOG ASLB-RELATED"/>
    <property type="match status" value="1"/>
</dbReference>